<evidence type="ECO:0000256" key="9">
    <source>
        <dbReference type="ARBA" id="ARBA00023136"/>
    </source>
</evidence>
<keyword evidence="3 12" id="KW-0813">Transport</keyword>
<evidence type="ECO:0000313" key="15">
    <source>
        <dbReference type="EMBL" id="SSX19020.1"/>
    </source>
</evidence>
<keyword evidence="6 13" id="KW-1133">Transmembrane helix</keyword>
<evidence type="ECO:0000256" key="8">
    <source>
        <dbReference type="ARBA" id="ARBA00023065"/>
    </source>
</evidence>
<keyword evidence="7" id="KW-0915">Sodium</keyword>
<dbReference type="VEuPathDB" id="VectorBase:CSON011689"/>
<evidence type="ECO:0000256" key="13">
    <source>
        <dbReference type="SAM" id="Phobius"/>
    </source>
</evidence>
<dbReference type="PANTHER" id="PTHR11690:SF285">
    <property type="entry name" value="PICKPOCKET 3"/>
    <property type="match status" value="1"/>
</dbReference>
<evidence type="ECO:0000313" key="14">
    <source>
        <dbReference type="EMBL" id="SSW98634.1"/>
    </source>
</evidence>
<dbReference type="OMA" id="CWRRDDH"/>
<dbReference type="AlphaFoldDB" id="A0A336K102"/>
<name>A0A336K102_CULSO</name>
<evidence type="ECO:0000256" key="12">
    <source>
        <dbReference type="RuleBase" id="RU000679"/>
    </source>
</evidence>
<dbReference type="Gene3D" id="1.10.287.820">
    <property type="entry name" value="Acid-sensing ion channel domain"/>
    <property type="match status" value="1"/>
</dbReference>
<reference evidence="15" key="2">
    <citation type="submission" date="2018-07" db="EMBL/GenBank/DDBJ databases">
        <authorList>
            <person name="Quirk P.G."/>
            <person name="Krulwich T.A."/>
        </authorList>
    </citation>
    <scope>NUCLEOTIDE SEQUENCE</scope>
</reference>
<sequence>MSQNKQILKPVFTPPPKKKSILSRIRQYLYDSFSYSGIHGWMYCFEEKNHIFERFVWFSVMFGFGGAATYLCLTTWDRYQADPVVVSLENYDNDWNGTVPAITYCYHERIDFDKADEFIQRTWMADENDTSYEHYMEFIGLVVNISSDNLHKFGKFVNDERFSSIDMLELARELHPNYDDAITSFDKGAEVNFVEVITERGICYTINSPLSVLLSTMIQLNDFKIVEKPMSCLFSKNKCFINIDLYDSAISYAVHSPYDLPVENMGFTEMMKQDEIEAIYAVVETVADSQVRTLTPKQRKCLFPDEPSKMSTLPVYGVKYCGVLCKAMKSIELCGCKPFYYPFINGQICTVEGLTCLASKGWPGNITANCECPKPCTEVLFVREVFKRHRWSVDGSGITFVRKTACRWEILSPNFRLRRDVLFSFEDLLVSFGGIATLFLGFSIWNLWRLAYFIVRQLIENLK</sequence>
<dbReference type="GO" id="GO:0005886">
    <property type="term" value="C:plasma membrane"/>
    <property type="evidence" value="ECO:0007669"/>
    <property type="project" value="TreeGrafter"/>
</dbReference>
<keyword evidence="4 12" id="KW-0894">Sodium channel</keyword>
<evidence type="ECO:0000256" key="1">
    <source>
        <dbReference type="ARBA" id="ARBA00004141"/>
    </source>
</evidence>
<evidence type="ECO:0000256" key="11">
    <source>
        <dbReference type="ARBA" id="ARBA00023303"/>
    </source>
</evidence>
<evidence type="ECO:0000256" key="7">
    <source>
        <dbReference type="ARBA" id="ARBA00023053"/>
    </source>
</evidence>
<keyword evidence="10 12" id="KW-0739">Sodium transport</keyword>
<dbReference type="PANTHER" id="PTHR11690">
    <property type="entry name" value="AMILORIDE-SENSITIVE SODIUM CHANNEL-RELATED"/>
    <property type="match status" value="1"/>
</dbReference>
<proteinExistence type="inferred from homology"/>
<dbReference type="EMBL" id="UFQS01000051">
    <property type="protein sequence ID" value="SSW98634.1"/>
    <property type="molecule type" value="Genomic_DNA"/>
</dbReference>
<comment type="similarity">
    <text evidence="2 12">Belongs to the amiloride-sensitive sodium channel (TC 1.A.6) family.</text>
</comment>
<evidence type="ECO:0000256" key="6">
    <source>
        <dbReference type="ARBA" id="ARBA00022989"/>
    </source>
</evidence>
<keyword evidence="8 12" id="KW-0406">Ion transport</keyword>
<evidence type="ECO:0000256" key="4">
    <source>
        <dbReference type="ARBA" id="ARBA00022461"/>
    </source>
</evidence>
<reference evidence="14" key="1">
    <citation type="submission" date="2018-04" db="EMBL/GenBank/DDBJ databases">
        <authorList>
            <person name="Go L.Y."/>
            <person name="Mitchell J.A."/>
        </authorList>
    </citation>
    <scope>NUCLEOTIDE SEQUENCE</scope>
    <source>
        <tissue evidence="14">Whole organism</tissue>
    </source>
</reference>
<feature type="transmembrane region" description="Helical" evidence="13">
    <location>
        <begin position="55"/>
        <end position="76"/>
    </location>
</feature>
<keyword evidence="11 12" id="KW-0407">Ion channel</keyword>
<evidence type="ECO:0000256" key="5">
    <source>
        <dbReference type="ARBA" id="ARBA00022692"/>
    </source>
</evidence>
<dbReference type="GO" id="GO:0015280">
    <property type="term" value="F:ligand-gated sodium channel activity"/>
    <property type="evidence" value="ECO:0007669"/>
    <property type="project" value="TreeGrafter"/>
</dbReference>
<evidence type="ECO:0000256" key="2">
    <source>
        <dbReference type="ARBA" id="ARBA00007193"/>
    </source>
</evidence>
<dbReference type="InterPro" id="IPR001873">
    <property type="entry name" value="ENaC"/>
</dbReference>
<gene>
    <name evidence="14" type="primary">CSON011689</name>
</gene>
<keyword evidence="5 12" id="KW-0812">Transmembrane</keyword>
<protein>
    <submittedName>
        <fullName evidence="14">CSON011689 protein</fullName>
    </submittedName>
</protein>
<accession>A0A336K102</accession>
<keyword evidence="9 13" id="KW-0472">Membrane</keyword>
<dbReference type="EMBL" id="UFQT01000051">
    <property type="protein sequence ID" value="SSX19020.1"/>
    <property type="molecule type" value="Genomic_DNA"/>
</dbReference>
<organism evidence="14">
    <name type="scientific">Culicoides sonorensis</name>
    <name type="common">Biting midge</name>
    <dbReference type="NCBI Taxonomy" id="179676"/>
    <lineage>
        <taxon>Eukaryota</taxon>
        <taxon>Metazoa</taxon>
        <taxon>Ecdysozoa</taxon>
        <taxon>Arthropoda</taxon>
        <taxon>Hexapoda</taxon>
        <taxon>Insecta</taxon>
        <taxon>Pterygota</taxon>
        <taxon>Neoptera</taxon>
        <taxon>Endopterygota</taxon>
        <taxon>Diptera</taxon>
        <taxon>Nematocera</taxon>
        <taxon>Chironomoidea</taxon>
        <taxon>Ceratopogonidae</taxon>
        <taxon>Ceratopogoninae</taxon>
        <taxon>Culicoides</taxon>
        <taxon>Monoculicoides</taxon>
    </lineage>
</organism>
<dbReference type="Pfam" id="PF00858">
    <property type="entry name" value="ASC"/>
    <property type="match status" value="1"/>
</dbReference>
<evidence type="ECO:0000256" key="3">
    <source>
        <dbReference type="ARBA" id="ARBA00022448"/>
    </source>
</evidence>
<comment type="subcellular location">
    <subcellularLocation>
        <location evidence="1">Membrane</location>
        <topology evidence="1">Multi-pass membrane protein</topology>
    </subcellularLocation>
</comment>
<evidence type="ECO:0000256" key="10">
    <source>
        <dbReference type="ARBA" id="ARBA00023201"/>
    </source>
</evidence>
<feature type="transmembrane region" description="Helical" evidence="13">
    <location>
        <begin position="428"/>
        <end position="448"/>
    </location>
</feature>